<organism evidence="7 8">
    <name type="scientific">Panagrolaimus superbus</name>
    <dbReference type="NCBI Taxonomy" id="310955"/>
    <lineage>
        <taxon>Eukaryota</taxon>
        <taxon>Metazoa</taxon>
        <taxon>Ecdysozoa</taxon>
        <taxon>Nematoda</taxon>
        <taxon>Chromadorea</taxon>
        <taxon>Rhabditida</taxon>
        <taxon>Tylenchina</taxon>
        <taxon>Panagrolaimomorpha</taxon>
        <taxon>Panagrolaimoidea</taxon>
        <taxon>Panagrolaimidae</taxon>
        <taxon>Panagrolaimus</taxon>
    </lineage>
</organism>
<evidence type="ECO:0000256" key="5">
    <source>
        <dbReference type="SAM" id="Phobius"/>
    </source>
</evidence>
<dbReference type="PANTHER" id="PTHR11814">
    <property type="entry name" value="SULFATE TRANSPORTER"/>
    <property type="match status" value="1"/>
</dbReference>
<name>A0A914YAX5_9BILA</name>
<dbReference type="AlphaFoldDB" id="A0A914YAX5"/>
<evidence type="ECO:0000256" key="3">
    <source>
        <dbReference type="ARBA" id="ARBA00022989"/>
    </source>
</evidence>
<feature type="transmembrane region" description="Helical" evidence="5">
    <location>
        <begin position="144"/>
        <end position="163"/>
    </location>
</feature>
<evidence type="ECO:0000256" key="4">
    <source>
        <dbReference type="ARBA" id="ARBA00023136"/>
    </source>
</evidence>
<evidence type="ECO:0000256" key="2">
    <source>
        <dbReference type="ARBA" id="ARBA00022692"/>
    </source>
</evidence>
<protein>
    <submittedName>
        <fullName evidence="8">SLC26A/SulP transporter domain-containing protein</fullName>
    </submittedName>
</protein>
<reference evidence="8" key="1">
    <citation type="submission" date="2022-11" db="UniProtKB">
        <authorList>
            <consortium name="WormBaseParasite"/>
        </authorList>
    </citation>
    <scope>IDENTIFICATION</scope>
</reference>
<proteinExistence type="predicted"/>
<feature type="transmembrane region" description="Helical" evidence="5">
    <location>
        <begin position="25"/>
        <end position="45"/>
    </location>
</feature>
<keyword evidence="2 5" id="KW-0812">Transmembrane</keyword>
<keyword evidence="4 5" id="KW-0472">Membrane</keyword>
<evidence type="ECO:0000256" key="1">
    <source>
        <dbReference type="ARBA" id="ARBA00004141"/>
    </source>
</evidence>
<accession>A0A914YAX5</accession>
<keyword evidence="7" id="KW-1185">Reference proteome</keyword>
<dbReference type="GO" id="GO:0055085">
    <property type="term" value="P:transmembrane transport"/>
    <property type="evidence" value="ECO:0007669"/>
    <property type="project" value="InterPro"/>
</dbReference>
<evidence type="ECO:0000259" key="6">
    <source>
        <dbReference type="Pfam" id="PF00916"/>
    </source>
</evidence>
<evidence type="ECO:0000313" key="8">
    <source>
        <dbReference type="WBParaSite" id="PSU_v2.g17360.t1"/>
    </source>
</evidence>
<feature type="domain" description="SLC26A/SulP transporter" evidence="6">
    <location>
        <begin position="22"/>
        <end position="156"/>
    </location>
</feature>
<dbReference type="Proteomes" id="UP000887577">
    <property type="component" value="Unplaced"/>
</dbReference>
<dbReference type="GO" id="GO:0016020">
    <property type="term" value="C:membrane"/>
    <property type="evidence" value="ECO:0007669"/>
    <property type="project" value="UniProtKB-SubCell"/>
</dbReference>
<evidence type="ECO:0000313" key="7">
    <source>
        <dbReference type="Proteomes" id="UP000887577"/>
    </source>
</evidence>
<dbReference type="InterPro" id="IPR011547">
    <property type="entry name" value="SLC26A/SulP_dom"/>
</dbReference>
<comment type="subcellular location">
    <subcellularLocation>
        <location evidence="1">Membrane</location>
        <topology evidence="1">Multi-pass membrane protein</topology>
    </subcellularLocation>
</comment>
<keyword evidence="3 5" id="KW-1133">Transmembrane helix</keyword>
<dbReference type="Pfam" id="PF00916">
    <property type="entry name" value="Sulfate_transp"/>
    <property type="match status" value="1"/>
</dbReference>
<dbReference type="InterPro" id="IPR001902">
    <property type="entry name" value="SLC26A/SulP_fam"/>
</dbReference>
<feature type="transmembrane region" description="Helical" evidence="5">
    <location>
        <begin position="99"/>
        <end position="123"/>
    </location>
</feature>
<sequence length="164" mass="18111">MQKYYGDDYNNPEYINGGYDGVNRVTIAATLTFTIGIFQLIIGALRLNFLFAYFSDPLVGGFSTGASVHVLVSQISNVLNVEVRAVNGPGFIFDLFVKLGASLPLCDFHTLTLSIISIVSLLICKEMVNPAIRNKTGRKIPIPYDLLLVNFLIVVYCSITVFMF</sequence>
<dbReference type="WBParaSite" id="PSU_v2.g17360.t1">
    <property type="protein sequence ID" value="PSU_v2.g17360.t1"/>
    <property type="gene ID" value="PSU_v2.g17360"/>
</dbReference>